<feature type="region of interest" description="Disordered" evidence="17">
    <location>
        <begin position="393"/>
        <end position="418"/>
    </location>
</feature>
<keyword evidence="12" id="KW-0804">Transcription</keyword>
<dbReference type="GO" id="GO:0000160">
    <property type="term" value="P:phosphorelay signal transduction system"/>
    <property type="evidence" value="ECO:0007669"/>
    <property type="project" value="UniProtKB-KW"/>
</dbReference>
<evidence type="ECO:0000259" key="19">
    <source>
        <dbReference type="PROSITE" id="PS50110"/>
    </source>
</evidence>
<evidence type="ECO:0000256" key="16">
    <source>
        <dbReference type="PROSITE-ProRule" id="PRU00169"/>
    </source>
</evidence>
<dbReference type="InterPro" id="IPR025662">
    <property type="entry name" value="Sigma_54_int_dom_ATP-bd_1"/>
</dbReference>
<accession>A0A518DA35</accession>
<evidence type="ECO:0000256" key="13">
    <source>
        <dbReference type="ARBA" id="ARBA00023231"/>
    </source>
</evidence>
<dbReference type="PRINTS" id="PR01590">
    <property type="entry name" value="HTHFIS"/>
</dbReference>
<keyword evidence="4" id="KW-0678">Repressor</keyword>
<dbReference type="SUPFAM" id="SSF52540">
    <property type="entry name" value="P-loop containing nucleoside triphosphate hydrolases"/>
    <property type="match status" value="1"/>
</dbReference>
<evidence type="ECO:0000256" key="7">
    <source>
        <dbReference type="ARBA" id="ARBA00022840"/>
    </source>
</evidence>
<gene>
    <name evidence="20" type="primary">ntrC_1</name>
    <name evidence="20" type="ORF">Pla175_16600</name>
</gene>
<evidence type="ECO:0000256" key="17">
    <source>
        <dbReference type="SAM" id="MobiDB-lite"/>
    </source>
</evidence>
<keyword evidence="11" id="KW-0010">Activator</keyword>
<evidence type="ECO:0000256" key="9">
    <source>
        <dbReference type="ARBA" id="ARBA00023015"/>
    </source>
</evidence>
<evidence type="ECO:0000256" key="3">
    <source>
        <dbReference type="ARBA" id="ARBA00022490"/>
    </source>
</evidence>
<evidence type="ECO:0000313" key="21">
    <source>
        <dbReference type="Proteomes" id="UP000317429"/>
    </source>
</evidence>
<dbReference type="CDD" id="cd00156">
    <property type="entry name" value="REC"/>
    <property type="match status" value="1"/>
</dbReference>
<keyword evidence="6" id="KW-0547">Nucleotide-binding</keyword>
<dbReference type="InterPro" id="IPR025944">
    <property type="entry name" value="Sigma_54_int_dom_CS"/>
</dbReference>
<dbReference type="PROSITE" id="PS50110">
    <property type="entry name" value="RESPONSE_REGULATORY"/>
    <property type="match status" value="1"/>
</dbReference>
<dbReference type="FunFam" id="3.40.50.300:FF:000006">
    <property type="entry name" value="DNA-binding transcriptional regulator NtrC"/>
    <property type="match status" value="1"/>
</dbReference>
<dbReference type="SMART" id="SM00382">
    <property type="entry name" value="AAA"/>
    <property type="match status" value="1"/>
</dbReference>
<keyword evidence="9" id="KW-0805">Transcription regulation</keyword>
<dbReference type="InterPro" id="IPR027417">
    <property type="entry name" value="P-loop_NTPase"/>
</dbReference>
<evidence type="ECO:0000256" key="4">
    <source>
        <dbReference type="ARBA" id="ARBA00022491"/>
    </source>
</evidence>
<dbReference type="SMART" id="SM00448">
    <property type="entry name" value="REC"/>
    <property type="match status" value="1"/>
</dbReference>
<dbReference type="GO" id="GO:0006355">
    <property type="term" value="P:regulation of DNA-templated transcription"/>
    <property type="evidence" value="ECO:0007669"/>
    <property type="project" value="InterPro"/>
</dbReference>
<keyword evidence="10" id="KW-0238">DNA-binding</keyword>
<proteinExistence type="predicted"/>
<dbReference type="OrthoDB" id="9803970at2"/>
<dbReference type="AlphaFoldDB" id="A0A518DA35"/>
<dbReference type="Pfam" id="PF00072">
    <property type="entry name" value="Response_reg"/>
    <property type="match status" value="1"/>
</dbReference>
<dbReference type="GO" id="GO:0005737">
    <property type="term" value="C:cytoplasm"/>
    <property type="evidence" value="ECO:0007669"/>
    <property type="project" value="UniProtKB-SubCell"/>
</dbReference>
<dbReference type="PROSITE" id="PS00675">
    <property type="entry name" value="SIGMA54_INTERACT_1"/>
    <property type="match status" value="1"/>
</dbReference>
<evidence type="ECO:0000256" key="12">
    <source>
        <dbReference type="ARBA" id="ARBA00023163"/>
    </source>
</evidence>
<feature type="compositionally biased region" description="Acidic residues" evidence="17">
    <location>
        <begin position="409"/>
        <end position="418"/>
    </location>
</feature>
<dbReference type="Pfam" id="PF00158">
    <property type="entry name" value="Sigma54_activat"/>
    <property type="match status" value="1"/>
</dbReference>
<dbReference type="InterPro" id="IPR001789">
    <property type="entry name" value="Sig_transdc_resp-reg_receiver"/>
</dbReference>
<evidence type="ECO:0000256" key="2">
    <source>
        <dbReference type="ARBA" id="ARBA00019059"/>
    </source>
</evidence>
<dbReference type="KEGG" id="pnd:Pla175_16600"/>
<dbReference type="RefSeq" id="WP_145283049.1">
    <property type="nucleotide sequence ID" value="NZ_CP036291.1"/>
</dbReference>
<dbReference type="PROSITE" id="PS50045">
    <property type="entry name" value="SIGMA54_INTERACT_4"/>
    <property type="match status" value="1"/>
</dbReference>
<dbReference type="SUPFAM" id="SSF52172">
    <property type="entry name" value="CheY-like"/>
    <property type="match status" value="1"/>
</dbReference>
<dbReference type="CDD" id="cd00009">
    <property type="entry name" value="AAA"/>
    <property type="match status" value="1"/>
</dbReference>
<dbReference type="PANTHER" id="PTHR32071">
    <property type="entry name" value="TRANSCRIPTIONAL REGULATORY PROTEIN"/>
    <property type="match status" value="1"/>
</dbReference>
<dbReference type="EMBL" id="CP036291">
    <property type="protein sequence ID" value="QDU88286.1"/>
    <property type="molecule type" value="Genomic_DNA"/>
</dbReference>
<dbReference type="InterPro" id="IPR058031">
    <property type="entry name" value="AAA_lid_NorR"/>
</dbReference>
<feature type="domain" description="Response regulatory" evidence="19">
    <location>
        <begin position="4"/>
        <end position="118"/>
    </location>
</feature>
<evidence type="ECO:0000256" key="11">
    <source>
        <dbReference type="ARBA" id="ARBA00023159"/>
    </source>
</evidence>
<keyword evidence="8" id="KW-0902">Two-component regulatory system</keyword>
<keyword evidence="3" id="KW-0963">Cytoplasm</keyword>
<dbReference type="PROSITE" id="PS00688">
    <property type="entry name" value="SIGMA54_INTERACT_3"/>
    <property type="match status" value="1"/>
</dbReference>
<evidence type="ECO:0000256" key="14">
    <source>
        <dbReference type="ARBA" id="ARBA00029881"/>
    </source>
</evidence>
<dbReference type="InterPro" id="IPR009057">
    <property type="entry name" value="Homeodomain-like_sf"/>
</dbReference>
<evidence type="ECO:0000313" key="20">
    <source>
        <dbReference type="EMBL" id="QDU88286.1"/>
    </source>
</evidence>
<sequence length="497" mass="54415">MPYKLLVIDDDRAVLHLVERSLSNLDLEFVTALSASDGIDKIESEKPDVVLLDIMLPDLSGLEAFTRIRQADARLPVIFITAASASDVAIEAMKLGAFDYVCKPIDVGQLDRLVRQALESRRLMSVPVGMRDLLAPDDKGDAFVGRCRPMQDIFKAIGRVAPQNVAVLIRGESGTGKELVARAVYQHSNRSEGPFLAVNCAALSETLLESELFGHEKGAFTGAHERRIGKFEQCSGGTIFLDEVGDMSPLVQGKVLRLLQEQKFERVGGNQTISTDVRIVSATNRDLEEMCQNNEFRTDLYYRLNGYTINLPPLRDRGDDRVMLLEHTLARLNAELGRDVQGIAPEALKRLLSYDWPGNVRELQTLLRQAVLQSSGPVLLADALPAEINPSPVRARATESHGSAPAPMSDEDREGDSDAGIDAFVDQRLQEGATDLYATTLSHMERSLLSRVLRHAGGNQSEAARILGITRGSLRNKIRANQISIGPTISVAEAADV</sequence>
<dbReference type="Proteomes" id="UP000317429">
    <property type="component" value="Chromosome"/>
</dbReference>
<dbReference type="Gene3D" id="1.10.10.60">
    <property type="entry name" value="Homeodomain-like"/>
    <property type="match status" value="1"/>
</dbReference>
<dbReference type="SUPFAM" id="SSF46689">
    <property type="entry name" value="Homeodomain-like"/>
    <property type="match status" value="1"/>
</dbReference>
<dbReference type="Pfam" id="PF25601">
    <property type="entry name" value="AAA_lid_14"/>
    <property type="match status" value="1"/>
</dbReference>
<keyword evidence="7" id="KW-0067">ATP-binding</keyword>
<reference evidence="20 21" key="1">
    <citation type="submission" date="2019-02" db="EMBL/GenBank/DDBJ databases">
        <title>Deep-cultivation of Planctomycetes and their phenomic and genomic characterization uncovers novel biology.</title>
        <authorList>
            <person name="Wiegand S."/>
            <person name="Jogler M."/>
            <person name="Boedeker C."/>
            <person name="Pinto D."/>
            <person name="Vollmers J."/>
            <person name="Rivas-Marin E."/>
            <person name="Kohn T."/>
            <person name="Peeters S.H."/>
            <person name="Heuer A."/>
            <person name="Rast P."/>
            <person name="Oberbeckmann S."/>
            <person name="Bunk B."/>
            <person name="Jeske O."/>
            <person name="Meyerdierks A."/>
            <person name="Storesund J.E."/>
            <person name="Kallscheuer N."/>
            <person name="Luecker S."/>
            <person name="Lage O.M."/>
            <person name="Pohl T."/>
            <person name="Merkel B.J."/>
            <person name="Hornburger P."/>
            <person name="Mueller R.-W."/>
            <person name="Bruemmer F."/>
            <person name="Labrenz M."/>
            <person name="Spormann A.M."/>
            <person name="Op den Camp H."/>
            <person name="Overmann J."/>
            <person name="Amann R."/>
            <person name="Jetten M.S.M."/>
            <person name="Mascher T."/>
            <person name="Medema M.H."/>
            <person name="Devos D.P."/>
            <person name="Kaster A.-K."/>
            <person name="Ovreas L."/>
            <person name="Rohde M."/>
            <person name="Galperin M.Y."/>
            <person name="Jogler C."/>
        </authorList>
    </citation>
    <scope>NUCLEOTIDE SEQUENCE [LARGE SCALE GENOMIC DNA]</scope>
    <source>
        <strain evidence="20 21">Pla175</strain>
    </source>
</reference>
<dbReference type="Gene3D" id="1.10.8.60">
    <property type="match status" value="1"/>
</dbReference>
<dbReference type="InterPro" id="IPR011006">
    <property type="entry name" value="CheY-like_superfamily"/>
</dbReference>
<dbReference type="InterPro" id="IPR002078">
    <property type="entry name" value="Sigma_54_int"/>
</dbReference>
<evidence type="ECO:0000256" key="15">
    <source>
        <dbReference type="ARBA" id="ARBA00031910"/>
    </source>
</evidence>
<dbReference type="GO" id="GO:0043565">
    <property type="term" value="F:sequence-specific DNA binding"/>
    <property type="evidence" value="ECO:0007669"/>
    <property type="project" value="InterPro"/>
</dbReference>
<keyword evidence="21" id="KW-1185">Reference proteome</keyword>
<dbReference type="Gene3D" id="3.40.50.300">
    <property type="entry name" value="P-loop containing nucleotide triphosphate hydrolases"/>
    <property type="match status" value="1"/>
</dbReference>
<organism evidence="20 21">
    <name type="scientific">Pirellulimonas nuda</name>
    <dbReference type="NCBI Taxonomy" id="2528009"/>
    <lineage>
        <taxon>Bacteria</taxon>
        <taxon>Pseudomonadati</taxon>
        <taxon>Planctomycetota</taxon>
        <taxon>Planctomycetia</taxon>
        <taxon>Pirellulales</taxon>
        <taxon>Lacipirellulaceae</taxon>
        <taxon>Pirellulimonas</taxon>
    </lineage>
</organism>
<dbReference type="Gene3D" id="3.40.50.2300">
    <property type="match status" value="1"/>
</dbReference>
<dbReference type="InterPro" id="IPR002197">
    <property type="entry name" value="HTH_Fis"/>
</dbReference>
<dbReference type="Pfam" id="PF02954">
    <property type="entry name" value="HTH_8"/>
    <property type="match status" value="1"/>
</dbReference>
<feature type="modified residue" description="4-aspartylphosphate" evidence="16">
    <location>
        <position position="53"/>
    </location>
</feature>
<dbReference type="PANTHER" id="PTHR32071:SF95">
    <property type="entry name" value="DNA-BINDING TRANSCRIPTIONAL REGULATOR NTRC"/>
    <property type="match status" value="1"/>
</dbReference>
<evidence type="ECO:0000256" key="5">
    <source>
        <dbReference type="ARBA" id="ARBA00022553"/>
    </source>
</evidence>
<evidence type="ECO:0000256" key="1">
    <source>
        <dbReference type="ARBA" id="ARBA00004496"/>
    </source>
</evidence>
<evidence type="ECO:0000256" key="10">
    <source>
        <dbReference type="ARBA" id="ARBA00023125"/>
    </source>
</evidence>
<keyword evidence="13" id="KW-0535">Nitrogen fixation</keyword>
<evidence type="ECO:0000256" key="8">
    <source>
        <dbReference type="ARBA" id="ARBA00023012"/>
    </source>
</evidence>
<protein>
    <recommendedName>
        <fullName evidence="2">DNA-binding transcriptional regulator NtrC</fullName>
    </recommendedName>
    <alternativeName>
        <fullName evidence="14">Nitrogen regulation protein NR(I)</fullName>
    </alternativeName>
    <alternativeName>
        <fullName evidence="15">Nitrogen regulator I</fullName>
    </alternativeName>
</protein>
<comment type="subcellular location">
    <subcellularLocation>
        <location evidence="1">Cytoplasm</location>
    </subcellularLocation>
</comment>
<keyword evidence="5 16" id="KW-0597">Phosphoprotein</keyword>
<name>A0A518DA35_9BACT</name>
<dbReference type="GO" id="GO:0005524">
    <property type="term" value="F:ATP binding"/>
    <property type="evidence" value="ECO:0007669"/>
    <property type="project" value="UniProtKB-KW"/>
</dbReference>
<evidence type="ECO:0000256" key="6">
    <source>
        <dbReference type="ARBA" id="ARBA00022741"/>
    </source>
</evidence>
<feature type="domain" description="Sigma-54 factor interaction" evidence="18">
    <location>
        <begin position="143"/>
        <end position="372"/>
    </location>
</feature>
<evidence type="ECO:0000259" key="18">
    <source>
        <dbReference type="PROSITE" id="PS50045"/>
    </source>
</evidence>
<dbReference type="InterPro" id="IPR003593">
    <property type="entry name" value="AAA+_ATPase"/>
</dbReference>